<protein>
    <recommendedName>
        <fullName evidence="6">Nudix hydrolase domain-containing protein</fullName>
    </recommendedName>
</protein>
<dbReference type="InterPro" id="IPR000086">
    <property type="entry name" value="NUDIX_hydrolase_dom"/>
</dbReference>
<gene>
    <name evidence="7" type="ORF">PPAR1163_LOCUS16495</name>
</gene>
<dbReference type="GO" id="GO:0005737">
    <property type="term" value="C:cytoplasm"/>
    <property type="evidence" value="ECO:0007669"/>
    <property type="project" value="TreeGrafter"/>
</dbReference>
<evidence type="ECO:0000256" key="3">
    <source>
        <dbReference type="ARBA" id="ARBA00022801"/>
    </source>
</evidence>
<dbReference type="PROSITE" id="PS51462">
    <property type="entry name" value="NUDIX"/>
    <property type="match status" value="1"/>
</dbReference>
<name>A0A7S1U8G6_9STRA</name>
<proteinExistence type="predicted"/>
<accession>A0A7S1U8G6</accession>
<organism evidence="7">
    <name type="scientific">Phaeomonas parva</name>
    <dbReference type="NCBI Taxonomy" id="124430"/>
    <lineage>
        <taxon>Eukaryota</taxon>
        <taxon>Sar</taxon>
        <taxon>Stramenopiles</taxon>
        <taxon>Ochrophyta</taxon>
        <taxon>Pinguiophyceae</taxon>
        <taxon>Pinguiochrysidales</taxon>
        <taxon>Pinguiochrysidaceae</taxon>
        <taxon>Phaeomonas</taxon>
    </lineage>
</organism>
<sequence>MPKCEANPSPGRRAKGVHAKLMATQAENDEFTSDSDMSPRLERGRKRRGTPSCDAPPMHEVDSPGSDTSKADYLEAKKKKTPKQQSFHDGMVPARRGREKQRFECSTRLCAGVVPVLKGNVVLIKSQKRKEWILPKGGWESDETIEAAAARECYEEAGVRGTVNPERYLETVHMNSRGVSCRTRFYLLDVTEVLDEWPEMHRDRKMVPVDEARKMVKREWLSEALALAEGNEAAPPKDDSKGAARQRAPVVMFALAALSVALYLRTRRV</sequence>
<dbReference type="InterPro" id="IPR047198">
    <property type="entry name" value="DDP-like_NUDIX"/>
</dbReference>
<dbReference type="InterPro" id="IPR015797">
    <property type="entry name" value="NUDIX_hydrolase-like_dom_sf"/>
</dbReference>
<comment type="cofactor">
    <cofactor evidence="1">
        <name>Mg(2+)</name>
        <dbReference type="ChEBI" id="CHEBI:18420"/>
    </cofactor>
</comment>
<dbReference type="AlphaFoldDB" id="A0A7S1U8G6"/>
<keyword evidence="3" id="KW-0378">Hydrolase</keyword>
<dbReference type="EMBL" id="HBGJ01025861">
    <property type="protein sequence ID" value="CAD9258123.1"/>
    <property type="molecule type" value="Transcribed_RNA"/>
</dbReference>
<evidence type="ECO:0000256" key="2">
    <source>
        <dbReference type="ARBA" id="ARBA00022723"/>
    </source>
</evidence>
<dbReference type="GO" id="GO:0046872">
    <property type="term" value="F:metal ion binding"/>
    <property type="evidence" value="ECO:0007669"/>
    <property type="project" value="UniProtKB-KW"/>
</dbReference>
<feature type="domain" description="Nudix hydrolase" evidence="6">
    <location>
        <begin position="106"/>
        <end position="229"/>
    </location>
</feature>
<dbReference type="Gene3D" id="3.90.79.10">
    <property type="entry name" value="Nucleoside Triphosphate Pyrophosphohydrolase"/>
    <property type="match status" value="1"/>
</dbReference>
<evidence type="ECO:0000256" key="1">
    <source>
        <dbReference type="ARBA" id="ARBA00001946"/>
    </source>
</evidence>
<dbReference type="SUPFAM" id="SSF55811">
    <property type="entry name" value="Nudix"/>
    <property type="match status" value="1"/>
</dbReference>
<dbReference type="PANTHER" id="PTHR12629:SF0">
    <property type="entry name" value="DIPHOSPHOINOSITOL-POLYPHOSPHATE DIPHOSPHATASE"/>
    <property type="match status" value="1"/>
</dbReference>
<evidence type="ECO:0000256" key="5">
    <source>
        <dbReference type="SAM" id="MobiDB-lite"/>
    </source>
</evidence>
<dbReference type="GO" id="GO:0016462">
    <property type="term" value="F:pyrophosphatase activity"/>
    <property type="evidence" value="ECO:0007669"/>
    <property type="project" value="InterPro"/>
</dbReference>
<feature type="region of interest" description="Disordered" evidence="5">
    <location>
        <begin position="1"/>
        <end position="98"/>
    </location>
</feature>
<dbReference type="CDD" id="cd04666">
    <property type="entry name" value="NUDIX_DIPP2_like_Nudt4"/>
    <property type="match status" value="1"/>
</dbReference>
<dbReference type="PANTHER" id="PTHR12629">
    <property type="entry name" value="DIPHOSPHOINOSITOL POLYPHOSPHATE PHOSPHOHYDROLASE"/>
    <property type="match status" value="1"/>
</dbReference>
<dbReference type="Pfam" id="PF00293">
    <property type="entry name" value="NUDIX"/>
    <property type="match status" value="1"/>
</dbReference>
<keyword evidence="4" id="KW-0460">Magnesium</keyword>
<keyword evidence="2" id="KW-0479">Metal-binding</keyword>
<evidence type="ECO:0000313" key="7">
    <source>
        <dbReference type="EMBL" id="CAD9258123.1"/>
    </source>
</evidence>
<evidence type="ECO:0000259" key="6">
    <source>
        <dbReference type="PROSITE" id="PS51462"/>
    </source>
</evidence>
<reference evidence="7" key="1">
    <citation type="submission" date="2021-01" db="EMBL/GenBank/DDBJ databases">
        <authorList>
            <person name="Corre E."/>
            <person name="Pelletier E."/>
            <person name="Niang G."/>
            <person name="Scheremetjew M."/>
            <person name="Finn R."/>
            <person name="Kale V."/>
            <person name="Holt S."/>
            <person name="Cochrane G."/>
            <person name="Meng A."/>
            <person name="Brown T."/>
            <person name="Cohen L."/>
        </authorList>
    </citation>
    <scope>NUCLEOTIDE SEQUENCE</scope>
    <source>
        <strain evidence="7">CCMP2877</strain>
    </source>
</reference>
<evidence type="ECO:0000256" key="4">
    <source>
        <dbReference type="ARBA" id="ARBA00022842"/>
    </source>
</evidence>
<dbReference type="GO" id="GO:0005634">
    <property type="term" value="C:nucleus"/>
    <property type="evidence" value="ECO:0007669"/>
    <property type="project" value="TreeGrafter"/>
</dbReference>